<reference evidence="2 3" key="1">
    <citation type="submission" date="2021-02" db="EMBL/GenBank/DDBJ databases">
        <authorList>
            <person name="Han P."/>
        </authorList>
    </citation>
    <scope>NUCLEOTIDE SEQUENCE [LARGE SCALE GENOMIC DNA]</scope>
    <source>
        <strain evidence="2">Candidatus Nitrospira sp. ZN2</strain>
    </source>
</reference>
<dbReference type="GO" id="GO:0016740">
    <property type="term" value="F:transferase activity"/>
    <property type="evidence" value="ECO:0007669"/>
    <property type="project" value="UniProtKB-KW"/>
</dbReference>
<dbReference type="Gene3D" id="3.90.550.10">
    <property type="entry name" value="Spore Coat Polysaccharide Biosynthesis Protein SpsA, Chain A"/>
    <property type="match status" value="1"/>
</dbReference>
<dbReference type="Pfam" id="PF00535">
    <property type="entry name" value="Glycos_transf_2"/>
    <property type="match status" value="1"/>
</dbReference>
<organism evidence="2 3">
    <name type="scientific">Nitrospira defluvii</name>
    <dbReference type="NCBI Taxonomy" id="330214"/>
    <lineage>
        <taxon>Bacteria</taxon>
        <taxon>Pseudomonadati</taxon>
        <taxon>Nitrospirota</taxon>
        <taxon>Nitrospiria</taxon>
        <taxon>Nitrospirales</taxon>
        <taxon>Nitrospiraceae</taxon>
        <taxon>Nitrospira</taxon>
    </lineage>
</organism>
<gene>
    <name evidence="2" type="ORF">NSPZN2_90017</name>
</gene>
<feature type="domain" description="Glycosyltransferase 2-like" evidence="1">
    <location>
        <begin position="5"/>
        <end position="127"/>
    </location>
</feature>
<keyword evidence="3" id="KW-1185">Reference proteome</keyword>
<dbReference type="InterPro" id="IPR029044">
    <property type="entry name" value="Nucleotide-diphossugar_trans"/>
</dbReference>
<accession>A0ABM8SEU5</accession>
<evidence type="ECO:0000259" key="1">
    <source>
        <dbReference type="Pfam" id="PF00535"/>
    </source>
</evidence>
<proteinExistence type="predicted"/>
<dbReference type="EMBL" id="CAJNBJ010000022">
    <property type="protein sequence ID" value="CAE6804331.1"/>
    <property type="molecule type" value="Genomic_DNA"/>
</dbReference>
<evidence type="ECO:0000313" key="3">
    <source>
        <dbReference type="Proteomes" id="UP000675880"/>
    </source>
</evidence>
<dbReference type="RefSeq" id="WP_281412718.1">
    <property type="nucleotide sequence ID" value="NZ_CAJNBJ010000022.1"/>
</dbReference>
<dbReference type="PANTHER" id="PTHR43685">
    <property type="entry name" value="GLYCOSYLTRANSFERASE"/>
    <property type="match status" value="1"/>
</dbReference>
<comment type="caution">
    <text evidence="2">The sequence shown here is derived from an EMBL/GenBank/DDBJ whole genome shotgun (WGS) entry which is preliminary data.</text>
</comment>
<dbReference type="SUPFAM" id="SSF53448">
    <property type="entry name" value="Nucleotide-diphospho-sugar transferases"/>
    <property type="match status" value="1"/>
</dbReference>
<protein>
    <submittedName>
        <fullName evidence="2">Family 2 glycosyl transferase</fullName>
    </submittedName>
</protein>
<evidence type="ECO:0000313" key="2">
    <source>
        <dbReference type="EMBL" id="CAE6804331.1"/>
    </source>
</evidence>
<dbReference type="InterPro" id="IPR050834">
    <property type="entry name" value="Glycosyltransf_2"/>
</dbReference>
<name>A0ABM8SEU5_9BACT</name>
<dbReference type="InterPro" id="IPR001173">
    <property type="entry name" value="Glyco_trans_2-like"/>
</dbReference>
<sequence>MPRVSIVIPTFNCDRFIRRTVDSALAQTYRDFEVIVVDDGSTDGTRSIMSEYGDSVRYIFQSNQGASAARNTALENASGEFIAYLDADDLWVPNKLARQIEYLDAHPDCGLVHTEVAVVDEQGSVLHDRFNLDTQRSVPQGACLRELLQRSHIQTLTVIERRSAFDRAGKFDSRLPIAQDYLHWIQVVLEGYEIGYLPDPLGLYRWRAGSLMASQRRLVADFVRIYQILLTECALEQNHGRDVAQLVEVQLYQQQRQLAYLERVECSGVVARQRLRSLIRQWPLRFELYADFAKSFIRRSRAQAPLRPA</sequence>
<dbReference type="Proteomes" id="UP000675880">
    <property type="component" value="Unassembled WGS sequence"/>
</dbReference>
<dbReference type="PANTHER" id="PTHR43685:SF11">
    <property type="entry name" value="GLYCOSYLTRANSFERASE TAGX-RELATED"/>
    <property type="match status" value="1"/>
</dbReference>
<keyword evidence="2" id="KW-0808">Transferase</keyword>